<dbReference type="Proteomes" id="UP000324513">
    <property type="component" value="Unassembled WGS sequence"/>
</dbReference>
<feature type="region of interest" description="Disordered" evidence="1">
    <location>
        <begin position="1"/>
        <end position="25"/>
    </location>
</feature>
<dbReference type="InterPro" id="IPR009279">
    <property type="entry name" value="Portal_Mu"/>
</dbReference>
<proteinExistence type="predicted"/>
<dbReference type="EMBL" id="VNHK01000006">
    <property type="protein sequence ID" value="TYO91974.1"/>
    <property type="molecule type" value="Genomic_DNA"/>
</dbReference>
<dbReference type="RefSeq" id="WP_081278471.1">
    <property type="nucleotide sequence ID" value="NZ_FLSS01000012.1"/>
</dbReference>
<dbReference type="Pfam" id="PF06074">
    <property type="entry name" value="Portal_Mu"/>
    <property type="match status" value="1"/>
</dbReference>
<sequence>MSRNYRNNYQKPYNKNKLAGAQAQGKKSSVGSKLYPQLVDKSISQTRQDIAKYKAALNSFKNADNPISYLIYNLYDYILDDALLTSQIENRIQDSLGSSFNLKKRGGDIDPELTETLQNSELFNELIKQIINTRFYGHSVVELDWVQEGQNEPQLKVNLLPRQNIIAKKGKFVPDYNEDKGINYRELPEFGTWLLEFGNPGELGLLSKAIPHALFKRFAQSCWSELCEIYGIPPRVYKTDAQDPAAVARGKKMMQDMGSAAWFIIDTTEEFEWAKGVTTNGDVYHNLLTFCDNQNTLLMSGAIIGQDTKNGSRSKDEASQKMLEKLVLADMALVEMYMNTKVMPALARIGIVPADYIFAWEISEDLSELWARTMQALQYYEVDPEWVKEKFGIAITGKRENNPLQAGNGQFNIAESFFN</sequence>
<feature type="compositionally biased region" description="Polar residues" evidence="1">
    <location>
        <begin position="1"/>
        <end position="13"/>
    </location>
</feature>
<evidence type="ECO:0000313" key="2">
    <source>
        <dbReference type="EMBL" id="TYO91974.1"/>
    </source>
</evidence>
<reference evidence="2 3" key="1">
    <citation type="submission" date="2019-07" db="EMBL/GenBank/DDBJ databases">
        <title>Genomic Encyclopedia of Archaeal and Bacterial Type Strains, Phase II (KMG-II): from individual species to whole genera.</title>
        <authorList>
            <person name="Goeker M."/>
        </authorList>
    </citation>
    <scope>NUCLEOTIDE SEQUENCE [LARGE SCALE GENOMIC DNA]</scope>
    <source>
        <strain evidence="2 3">DSM 14571</strain>
    </source>
</reference>
<name>A0ABY3NG57_ELIMR</name>
<accession>A0ABY3NG57</accession>
<evidence type="ECO:0000313" key="3">
    <source>
        <dbReference type="Proteomes" id="UP000324513"/>
    </source>
</evidence>
<gene>
    <name evidence="2" type="ORF">LX74_02225</name>
</gene>
<comment type="caution">
    <text evidence="2">The sequence shown here is derived from an EMBL/GenBank/DDBJ whole genome shotgun (WGS) entry which is preliminary data.</text>
</comment>
<organism evidence="2 3">
    <name type="scientific">Elizabethkingia miricola</name>
    <name type="common">Chryseobacterium miricola</name>
    <dbReference type="NCBI Taxonomy" id="172045"/>
    <lineage>
        <taxon>Bacteria</taxon>
        <taxon>Pseudomonadati</taxon>
        <taxon>Bacteroidota</taxon>
        <taxon>Flavobacteriia</taxon>
        <taxon>Flavobacteriales</taxon>
        <taxon>Weeksellaceae</taxon>
        <taxon>Elizabethkingia</taxon>
    </lineage>
</organism>
<protein>
    <submittedName>
        <fullName evidence="2">Uncharacterized protein DUF935</fullName>
    </submittedName>
</protein>
<keyword evidence="3" id="KW-1185">Reference proteome</keyword>
<evidence type="ECO:0000256" key="1">
    <source>
        <dbReference type="SAM" id="MobiDB-lite"/>
    </source>
</evidence>